<dbReference type="KEGG" id="tgi:RBB81_00115"/>
<dbReference type="InterPro" id="IPR009078">
    <property type="entry name" value="Ferritin-like_SF"/>
</dbReference>
<dbReference type="SUPFAM" id="SSF47240">
    <property type="entry name" value="Ferritin-like"/>
    <property type="match status" value="1"/>
</dbReference>
<keyword evidence="2" id="KW-0614">Plasmid</keyword>
<dbReference type="InterPro" id="IPR007029">
    <property type="entry name" value="YHS_dom"/>
</dbReference>
<dbReference type="InterPro" id="IPR012348">
    <property type="entry name" value="RNR-like"/>
</dbReference>
<dbReference type="GO" id="GO:0016491">
    <property type="term" value="F:oxidoreductase activity"/>
    <property type="evidence" value="ECO:0007669"/>
    <property type="project" value="InterPro"/>
</dbReference>
<sequence length="47" mass="5256">MEVDPASAATAEHKGTKFYFCCQGCAMKFRAEPDNFHSRQEAPLCKC</sequence>
<accession>A0AAU7YUP3</accession>
<dbReference type="Gene3D" id="1.10.620.20">
    <property type="entry name" value="Ribonucleotide Reductase, subunit A"/>
    <property type="match status" value="1"/>
</dbReference>
<protein>
    <submittedName>
        <fullName evidence="2">YHS domain-containing protein</fullName>
    </submittedName>
</protein>
<reference evidence="2" key="2">
    <citation type="journal article" date="2024" name="Environ. Microbiol.">
        <title>Genome analysis and description of Tunturibacter gen. nov. expands the diversity of Terriglobia in tundra soils.</title>
        <authorList>
            <person name="Messyasz A."/>
            <person name="Mannisto M.K."/>
            <person name="Kerkhof L.J."/>
            <person name="Haggblom M.M."/>
        </authorList>
    </citation>
    <scope>NUCLEOTIDE SEQUENCE</scope>
    <source>
        <strain evidence="2">M8UP39</strain>
    </source>
</reference>
<organism evidence="2">
    <name type="scientific">Tunturiibacter gelidiferens</name>
    <dbReference type="NCBI Taxonomy" id="3069689"/>
    <lineage>
        <taxon>Bacteria</taxon>
        <taxon>Pseudomonadati</taxon>
        <taxon>Acidobacteriota</taxon>
        <taxon>Terriglobia</taxon>
        <taxon>Terriglobales</taxon>
        <taxon>Acidobacteriaceae</taxon>
        <taxon>Tunturiibacter</taxon>
    </lineage>
</organism>
<reference evidence="2" key="1">
    <citation type="submission" date="2023-08" db="EMBL/GenBank/DDBJ databases">
        <authorList>
            <person name="Messyasz A."/>
            <person name="Mannisto M.K."/>
            <person name="Kerkhof L.J."/>
            <person name="Haggblom M."/>
        </authorList>
    </citation>
    <scope>NUCLEOTIDE SEQUENCE</scope>
    <source>
        <strain evidence="2">M8UP39</strain>
        <plasmid evidence="2">unnamed</plasmid>
    </source>
</reference>
<name>A0AAU7YUP3_9BACT</name>
<evidence type="ECO:0000259" key="1">
    <source>
        <dbReference type="Pfam" id="PF04945"/>
    </source>
</evidence>
<feature type="domain" description="YHS" evidence="1">
    <location>
        <begin position="7"/>
        <end position="38"/>
    </location>
</feature>
<evidence type="ECO:0000313" key="2">
    <source>
        <dbReference type="EMBL" id="XCB20348.1"/>
    </source>
</evidence>
<dbReference type="RefSeq" id="WP_353070802.1">
    <property type="nucleotide sequence ID" value="NZ_CP132937.1"/>
</dbReference>
<dbReference type="EMBL" id="CP132937">
    <property type="protein sequence ID" value="XCB20348.1"/>
    <property type="molecule type" value="Genomic_DNA"/>
</dbReference>
<dbReference type="Pfam" id="PF04945">
    <property type="entry name" value="YHS"/>
    <property type="match status" value="1"/>
</dbReference>
<proteinExistence type="predicted"/>
<gene>
    <name evidence="2" type="ORF">RBB81_00115</name>
</gene>
<dbReference type="AlphaFoldDB" id="A0AAU7YUP3"/>
<geneLocation type="plasmid" evidence="2">
    <name>unnamed</name>
</geneLocation>